<dbReference type="AlphaFoldDB" id="A0A426X448"/>
<organism evidence="1 2">
    <name type="scientific">Ensete ventricosum</name>
    <name type="common">Abyssinian banana</name>
    <name type="synonym">Musa ensete</name>
    <dbReference type="NCBI Taxonomy" id="4639"/>
    <lineage>
        <taxon>Eukaryota</taxon>
        <taxon>Viridiplantae</taxon>
        <taxon>Streptophyta</taxon>
        <taxon>Embryophyta</taxon>
        <taxon>Tracheophyta</taxon>
        <taxon>Spermatophyta</taxon>
        <taxon>Magnoliopsida</taxon>
        <taxon>Liliopsida</taxon>
        <taxon>Zingiberales</taxon>
        <taxon>Musaceae</taxon>
        <taxon>Ensete</taxon>
    </lineage>
</organism>
<reference evidence="1 2" key="1">
    <citation type="journal article" date="2014" name="Agronomy (Basel)">
        <title>A Draft Genome Sequence for Ensete ventricosum, the Drought-Tolerant Tree Against Hunger.</title>
        <authorList>
            <person name="Harrison J."/>
            <person name="Moore K.A."/>
            <person name="Paszkiewicz K."/>
            <person name="Jones T."/>
            <person name="Grant M."/>
            <person name="Ambacheew D."/>
            <person name="Muzemil S."/>
            <person name="Studholme D.J."/>
        </authorList>
    </citation>
    <scope>NUCLEOTIDE SEQUENCE [LARGE SCALE GENOMIC DNA]</scope>
</reference>
<accession>A0A426X448</accession>
<dbReference type="EMBL" id="AMZH03027212">
    <property type="protein sequence ID" value="RRT34246.1"/>
    <property type="molecule type" value="Genomic_DNA"/>
</dbReference>
<gene>
    <name evidence="1" type="ORF">B296_00055684</name>
</gene>
<sequence>MGWYPYQSIGGLVCIVRFMPFQMVLQSNVNLTLTNLREIDEDALEQALSAAVTCTILAAAGPQRSRVLATLYKVPVILVHHENVLFLSNSVD</sequence>
<dbReference type="Proteomes" id="UP000287651">
    <property type="component" value="Unassembled WGS sequence"/>
</dbReference>
<evidence type="ECO:0000313" key="1">
    <source>
        <dbReference type="EMBL" id="RRT34246.1"/>
    </source>
</evidence>
<evidence type="ECO:0000313" key="2">
    <source>
        <dbReference type="Proteomes" id="UP000287651"/>
    </source>
</evidence>
<comment type="caution">
    <text evidence="1">The sequence shown here is derived from an EMBL/GenBank/DDBJ whole genome shotgun (WGS) entry which is preliminary data.</text>
</comment>
<name>A0A426X448_ENSVE</name>
<proteinExistence type="predicted"/>
<protein>
    <submittedName>
        <fullName evidence="1">Uncharacterized protein</fullName>
    </submittedName>
</protein>